<sequence>MQAPQRRIDPGVVEQLLDEPHRFQFFQAVRILEKWFADQAPDRAGKVLTERIGFRNSISMSFPPSEIERTTSFGHDGAALKDKTEQVAAIEDSQVGRVDITPAFFGLLGTQGALPMHYTEQIIAREQINRDRAAREFFDVFSNRATALFYAAWKKYRLPLHYELDRDERYLPLLLALAGVVNEDTRESLQQGSGALFDEGIAGYAMAARHRPMSAAYLERSLTEYFRVPVRVEQFVGKWYTVPKDQLTVLGGVNATLGATALAGERVWQRDMRARLVIGPLAKKDYEAFLPGAELAAALERMLTLLAGVTLEYEVSLVLRRDDVGPSHLGGGARLGWDAFLCTHDADRDRADARYELHVIH</sequence>
<name>A0ABN7I473_9BURK</name>
<dbReference type="EMBL" id="CAJHCP010000009">
    <property type="protein sequence ID" value="CAD6546041.1"/>
    <property type="molecule type" value="Genomic_DNA"/>
</dbReference>
<protein>
    <recommendedName>
        <fullName evidence="3">Type VI secretion system baseplate subunit TssG</fullName>
    </recommendedName>
</protein>
<comment type="caution">
    <text evidence="1">The sequence shown here is derived from an EMBL/GenBank/DDBJ whole genome shotgun (WGS) entry which is preliminary data.</text>
</comment>
<gene>
    <name evidence="1" type="ORF">LMG28140_04271</name>
</gene>
<dbReference type="RefSeq" id="WP_201644249.1">
    <property type="nucleotide sequence ID" value="NZ_CAJHCP010000009.1"/>
</dbReference>
<dbReference type="Proteomes" id="UP000598032">
    <property type="component" value="Unassembled WGS sequence"/>
</dbReference>
<dbReference type="NCBIfam" id="TIGR03347">
    <property type="entry name" value="VI_chp_1"/>
    <property type="match status" value="1"/>
</dbReference>
<evidence type="ECO:0000313" key="1">
    <source>
        <dbReference type="EMBL" id="CAD6546041.1"/>
    </source>
</evidence>
<evidence type="ECO:0008006" key="3">
    <source>
        <dbReference type="Google" id="ProtNLM"/>
    </source>
</evidence>
<evidence type="ECO:0000313" key="2">
    <source>
        <dbReference type="Proteomes" id="UP000598032"/>
    </source>
</evidence>
<organism evidence="1 2">
    <name type="scientific">Paraburkholderia metrosideri</name>
    <dbReference type="NCBI Taxonomy" id="580937"/>
    <lineage>
        <taxon>Bacteria</taxon>
        <taxon>Pseudomonadati</taxon>
        <taxon>Pseudomonadota</taxon>
        <taxon>Betaproteobacteria</taxon>
        <taxon>Burkholderiales</taxon>
        <taxon>Burkholderiaceae</taxon>
        <taxon>Paraburkholderia</taxon>
    </lineage>
</organism>
<dbReference type="PANTHER" id="PTHR35564">
    <property type="match status" value="1"/>
</dbReference>
<reference evidence="1 2" key="1">
    <citation type="submission" date="2020-10" db="EMBL/GenBank/DDBJ databases">
        <authorList>
            <person name="Peeters C."/>
        </authorList>
    </citation>
    <scope>NUCLEOTIDE SEQUENCE [LARGE SCALE GENOMIC DNA]</scope>
    <source>
        <strain evidence="1 2">LMG 28140</strain>
    </source>
</reference>
<dbReference type="PANTHER" id="PTHR35564:SF4">
    <property type="entry name" value="CYTOPLASMIC PROTEIN"/>
    <property type="match status" value="1"/>
</dbReference>
<dbReference type="Pfam" id="PF06996">
    <property type="entry name" value="T6SS_TssG"/>
    <property type="match status" value="1"/>
</dbReference>
<accession>A0ABN7I473</accession>
<keyword evidence="2" id="KW-1185">Reference proteome</keyword>
<dbReference type="InterPro" id="IPR010732">
    <property type="entry name" value="T6SS_TssG-like"/>
</dbReference>
<proteinExistence type="predicted"/>